<dbReference type="GO" id="GO:0046872">
    <property type="term" value="F:metal ion binding"/>
    <property type="evidence" value="ECO:0007669"/>
    <property type="project" value="UniProtKB-KW"/>
</dbReference>
<dbReference type="GO" id="GO:0016787">
    <property type="term" value="F:hydrolase activity"/>
    <property type="evidence" value="ECO:0007669"/>
    <property type="project" value="UniProtKB-KW"/>
</dbReference>
<keyword evidence="5" id="KW-0378">Hydrolase</keyword>
<dbReference type="Gene3D" id="3.40.50.1010">
    <property type="entry name" value="5'-nuclease"/>
    <property type="match status" value="1"/>
</dbReference>
<keyword evidence="8" id="KW-0812">Transmembrane</keyword>
<proteinExistence type="inferred from homology"/>
<dbReference type="Proteomes" id="UP000239589">
    <property type="component" value="Unassembled WGS sequence"/>
</dbReference>
<evidence type="ECO:0000256" key="3">
    <source>
        <dbReference type="ARBA" id="ARBA00022722"/>
    </source>
</evidence>
<comment type="caution">
    <text evidence="10">The sequence shown here is derived from an EMBL/GenBank/DDBJ whole genome shotgun (WGS) entry which is preliminary data.</text>
</comment>
<gene>
    <name evidence="10" type="ORF">CUN59_04345</name>
</gene>
<keyword evidence="8" id="KW-1133">Transmembrane helix</keyword>
<dbReference type="RefSeq" id="WP_104386677.1">
    <property type="nucleotide sequence ID" value="NZ_PGEM01000025.1"/>
</dbReference>
<evidence type="ECO:0000313" key="11">
    <source>
        <dbReference type="Proteomes" id="UP000239589"/>
    </source>
</evidence>
<keyword evidence="4" id="KW-0479">Metal-binding</keyword>
<name>A0A2S6CXX4_9CYAN</name>
<evidence type="ECO:0000256" key="8">
    <source>
        <dbReference type="SAM" id="Phobius"/>
    </source>
</evidence>
<dbReference type="Pfam" id="PF01850">
    <property type="entry name" value="PIN"/>
    <property type="match status" value="1"/>
</dbReference>
<keyword evidence="8" id="KW-0472">Membrane</keyword>
<organism evidence="10 11">
    <name type="scientific">Cuspidothrix issatschenkoi CHARLIE-1</name>
    <dbReference type="NCBI Taxonomy" id="2052836"/>
    <lineage>
        <taxon>Bacteria</taxon>
        <taxon>Bacillati</taxon>
        <taxon>Cyanobacteriota</taxon>
        <taxon>Cyanophyceae</taxon>
        <taxon>Nostocales</taxon>
        <taxon>Aphanizomenonaceae</taxon>
        <taxon>Cuspidothrix</taxon>
    </lineage>
</organism>
<accession>A0A2S6CXX4</accession>
<feature type="transmembrane region" description="Helical" evidence="8">
    <location>
        <begin position="91"/>
        <end position="110"/>
    </location>
</feature>
<dbReference type="AlphaFoldDB" id="A0A2S6CXX4"/>
<evidence type="ECO:0000256" key="7">
    <source>
        <dbReference type="ARBA" id="ARBA00038093"/>
    </source>
</evidence>
<keyword evidence="2" id="KW-1277">Toxin-antitoxin system</keyword>
<dbReference type="InterPro" id="IPR002716">
    <property type="entry name" value="PIN_dom"/>
</dbReference>
<keyword evidence="3" id="KW-0540">Nuclease</keyword>
<dbReference type="OrthoDB" id="532510at2"/>
<protein>
    <submittedName>
        <fullName evidence="10">VapC toxin family PIN domain ribonuclease</fullName>
    </submittedName>
</protein>
<dbReference type="PANTHER" id="PTHR33653:SF1">
    <property type="entry name" value="RIBONUCLEASE VAPC2"/>
    <property type="match status" value="1"/>
</dbReference>
<evidence type="ECO:0000259" key="9">
    <source>
        <dbReference type="Pfam" id="PF01850"/>
    </source>
</evidence>
<evidence type="ECO:0000256" key="5">
    <source>
        <dbReference type="ARBA" id="ARBA00022801"/>
    </source>
</evidence>
<evidence type="ECO:0000256" key="6">
    <source>
        <dbReference type="ARBA" id="ARBA00022842"/>
    </source>
</evidence>
<feature type="domain" description="PIN" evidence="9">
    <location>
        <begin position="5"/>
        <end position="113"/>
    </location>
</feature>
<evidence type="ECO:0000313" key="10">
    <source>
        <dbReference type="EMBL" id="PPJ64614.1"/>
    </source>
</evidence>
<dbReference type="CDD" id="cd18741">
    <property type="entry name" value="PIN_VapC4-5_FitB-like"/>
    <property type="match status" value="1"/>
</dbReference>
<reference evidence="10 11" key="1">
    <citation type="submission" date="2018-02" db="EMBL/GenBank/DDBJ databases">
        <title>Discovery of a pederin family compound in a non-symbiotic bloom-forming cyanobacterium.</title>
        <authorList>
            <person name="Kust A."/>
            <person name="Mares J."/>
            <person name="Jokela J."/>
            <person name="Urajova P."/>
            <person name="Hajek J."/>
            <person name="Saurav K."/>
            <person name="Voracova K."/>
            <person name="Fewer D.P."/>
            <person name="Haapaniemi E."/>
            <person name="Permi P."/>
            <person name="Rehakova K."/>
            <person name="Sivonen K."/>
            <person name="Hrouzek P."/>
        </authorList>
    </citation>
    <scope>NUCLEOTIDE SEQUENCE [LARGE SCALE GENOMIC DNA]</scope>
    <source>
        <strain evidence="10 11">CHARLIE-1</strain>
    </source>
</reference>
<dbReference type="PANTHER" id="PTHR33653">
    <property type="entry name" value="RIBONUCLEASE VAPC2"/>
    <property type="match status" value="1"/>
</dbReference>
<dbReference type="InterPro" id="IPR029060">
    <property type="entry name" value="PIN-like_dom_sf"/>
</dbReference>
<evidence type="ECO:0000256" key="1">
    <source>
        <dbReference type="ARBA" id="ARBA00001946"/>
    </source>
</evidence>
<keyword evidence="6" id="KW-0460">Magnesium</keyword>
<keyword evidence="11" id="KW-1185">Reference proteome</keyword>
<evidence type="ECO:0000256" key="2">
    <source>
        <dbReference type="ARBA" id="ARBA00022649"/>
    </source>
</evidence>
<evidence type="ECO:0000256" key="4">
    <source>
        <dbReference type="ARBA" id="ARBA00022723"/>
    </source>
</evidence>
<dbReference type="InterPro" id="IPR050556">
    <property type="entry name" value="Type_II_TA_system_RNase"/>
</dbReference>
<dbReference type="EMBL" id="PGEM01000025">
    <property type="protein sequence ID" value="PPJ64614.1"/>
    <property type="molecule type" value="Genomic_DNA"/>
</dbReference>
<comment type="cofactor">
    <cofactor evidence="1">
        <name>Mg(2+)</name>
        <dbReference type="ChEBI" id="CHEBI:18420"/>
    </cofactor>
</comment>
<dbReference type="GO" id="GO:0004518">
    <property type="term" value="F:nuclease activity"/>
    <property type="evidence" value="ECO:0007669"/>
    <property type="project" value="UniProtKB-KW"/>
</dbReference>
<comment type="similarity">
    <text evidence="7">Belongs to the PINc/VapC protein family.</text>
</comment>
<dbReference type="SUPFAM" id="SSF88723">
    <property type="entry name" value="PIN domain-like"/>
    <property type="match status" value="1"/>
</dbReference>
<sequence length="129" mass="14604">MNNIIVVDTDILIDSARSIQVAIDKLESLTNDYSIAISIITKMELIVGCRNKNELQNLEKFLRNYTLIAVNENISHKAVELLINYKLSHGLLIPDAFIAATVISINGYLLSKNQSDYRFINELNLHPYP</sequence>